<dbReference type="CDD" id="cd20070">
    <property type="entry name" value="5TM_YidC_Alb3"/>
    <property type="match status" value="1"/>
</dbReference>
<dbReference type="PRINTS" id="PR01900">
    <property type="entry name" value="YIDCPROTEIN"/>
</dbReference>
<feature type="transmembrane region" description="Helical" evidence="13">
    <location>
        <begin position="548"/>
        <end position="568"/>
    </location>
</feature>
<dbReference type="PANTHER" id="PTHR12428">
    <property type="entry name" value="OXA1"/>
    <property type="match status" value="1"/>
</dbReference>
<keyword evidence="4 13" id="KW-0813">Transport</keyword>
<dbReference type="PRINTS" id="PR00701">
    <property type="entry name" value="60KDINNERMP"/>
</dbReference>
<evidence type="ECO:0000256" key="13">
    <source>
        <dbReference type="HAMAP-Rule" id="MF_01810"/>
    </source>
</evidence>
<dbReference type="GO" id="GO:0051205">
    <property type="term" value="P:protein insertion into membrane"/>
    <property type="evidence" value="ECO:0007669"/>
    <property type="project" value="TreeGrafter"/>
</dbReference>
<dbReference type="InterPro" id="IPR019998">
    <property type="entry name" value="Membr_insert_YidC"/>
</dbReference>
<evidence type="ECO:0000313" key="17">
    <source>
        <dbReference type="EMBL" id="GGA74302.1"/>
    </source>
</evidence>
<dbReference type="NCBIfam" id="TIGR03593">
    <property type="entry name" value="yidC_nterm"/>
    <property type="match status" value="1"/>
</dbReference>
<comment type="function">
    <text evidence="13">Required for the insertion and/or proper folding and/or complex formation of integral membrane proteins into the membrane. Involved in integration of membrane proteins that insert both dependently and independently of the Sec translocase complex, as well as at least some lipoproteins. Aids folding of multispanning membrane proteins.</text>
</comment>
<dbReference type="CDD" id="cd19961">
    <property type="entry name" value="EcYidC-like_peri"/>
    <property type="match status" value="1"/>
</dbReference>
<gene>
    <name evidence="13 17" type="primary">yidC</name>
    <name evidence="17" type="ORF">GCM10011385_30420</name>
</gene>
<dbReference type="InterPro" id="IPR028055">
    <property type="entry name" value="YidC/Oxa/ALB_C"/>
</dbReference>
<dbReference type="GO" id="GO:0015031">
    <property type="term" value="P:protein transport"/>
    <property type="evidence" value="ECO:0007669"/>
    <property type="project" value="UniProtKB-KW"/>
</dbReference>
<dbReference type="RefSeq" id="WP_188721937.1">
    <property type="nucleotide sequence ID" value="NZ_BMIF01000009.1"/>
</dbReference>
<feature type="domain" description="Membrane insertase YidC N-terminal" evidence="16">
    <location>
        <begin position="94"/>
        <end position="374"/>
    </location>
</feature>
<evidence type="ECO:0000256" key="5">
    <source>
        <dbReference type="ARBA" id="ARBA00022475"/>
    </source>
</evidence>
<feature type="transmembrane region" description="Helical" evidence="13">
    <location>
        <begin position="6"/>
        <end position="25"/>
    </location>
</feature>
<evidence type="ECO:0000256" key="2">
    <source>
        <dbReference type="ARBA" id="ARBA00010527"/>
    </source>
</evidence>
<comment type="similarity">
    <text evidence="2 13">Belongs to the OXA1/ALB3/YidC family. Type 1 subfamily.</text>
</comment>
<evidence type="ECO:0000256" key="9">
    <source>
        <dbReference type="ARBA" id="ARBA00023136"/>
    </source>
</evidence>
<evidence type="ECO:0000256" key="6">
    <source>
        <dbReference type="ARBA" id="ARBA00022692"/>
    </source>
</evidence>
<protein>
    <recommendedName>
        <fullName evidence="3 13">Membrane protein insertase YidC</fullName>
    </recommendedName>
    <alternativeName>
        <fullName evidence="12 13">Foldase YidC</fullName>
    </alternativeName>
    <alternativeName>
        <fullName evidence="13">Membrane protein YidC</fullName>
    </alternativeName>
    <alternativeName>
        <fullName evidence="11 13">membrane integrase YidC</fullName>
    </alternativeName>
</protein>
<name>A0A916W7K3_9HYPH</name>
<evidence type="ECO:0000256" key="1">
    <source>
        <dbReference type="ARBA" id="ARBA00004429"/>
    </source>
</evidence>
<evidence type="ECO:0000259" key="15">
    <source>
        <dbReference type="Pfam" id="PF02096"/>
    </source>
</evidence>
<dbReference type="NCBIfam" id="TIGR03592">
    <property type="entry name" value="yidC_oxa1_cterm"/>
    <property type="match status" value="1"/>
</dbReference>
<dbReference type="InterPro" id="IPR001708">
    <property type="entry name" value="YidC/ALB3/OXA1/COX18"/>
</dbReference>
<keyword evidence="6 13" id="KW-0812">Transmembrane</keyword>
<organism evidence="17 18">
    <name type="scientific">Nitratireductor aestuarii</name>
    <dbReference type="NCBI Taxonomy" id="1735103"/>
    <lineage>
        <taxon>Bacteria</taxon>
        <taxon>Pseudomonadati</taxon>
        <taxon>Pseudomonadota</taxon>
        <taxon>Alphaproteobacteria</taxon>
        <taxon>Hyphomicrobiales</taxon>
        <taxon>Phyllobacteriaceae</taxon>
        <taxon>Nitratireductor</taxon>
    </lineage>
</organism>
<evidence type="ECO:0000256" key="10">
    <source>
        <dbReference type="ARBA" id="ARBA00023186"/>
    </source>
</evidence>
<keyword evidence="5 13" id="KW-1003">Cell membrane</keyword>
<feature type="transmembrane region" description="Helical" evidence="13">
    <location>
        <begin position="508"/>
        <end position="527"/>
    </location>
</feature>
<keyword evidence="9 13" id="KW-0472">Membrane</keyword>
<reference evidence="17" key="1">
    <citation type="journal article" date="2014" name="Int. J. Syst. Evol. Microbiol.">
        <title>Complete genome sequence of Corynebacterium casei LMG S-19264T (=DSM 44701T), isolated from a smear-ripened cheese.</title>
        <authorList>
            <consortium name="US DOE Joint Genome Institute (JGI-PGF)"/>
            <person name="Walter F."/>
            <person name="Albersmeier A."/>
            <person name="Kalinowski J."/>
            <person name="Ruckert C."/>
        </authorList>
    </citation>
    <scope>NUCLEOTIDE SEQUENCE</scope>
    <source>
        <strain evidence="17">CGMCC 1.15320</strain>
    </source>
</reference>
<dbReference type="HAMAP" id="MF_01810">
    <property type="entry name" value="YidC_type1"/>
    <property type="match status" value="1"/>
</dbReference>
<dbReference type="Proteomes" id="UP000636264">
    <property type="component" value="Unassembled WGS sequence"/>
</dbReference>
<keyword evidence="10 13" id="KW-0143">Chaperone</keyword>
<comment type="caution">
    <text evidence="17">The sequence shown here is derived from an EMBL/GenBank/DDBJ whole genome shotgun (WGS) entry which is preliminary data.</text>
</comment>
<feature type="transmembrane region" description="Helical" evidence="13">
    <location>
        <begin position="448"/>
        <end position="468"/>
    </location>
</feature>
<dbReference type="GO" id="GO:0005886">
    <property type="term" value="C:plasma membrane"/>
    <property type="evidence" value="ECO:0007669"/>
    <property type="project" value="UniProtKB-SubCell"/>
</dbReference>
<dbReference type="Gene3D" id="2.70.98.90">
    <property type="match status" value="1"/>
</dbReference>
<evidence type="ECO:0000256" key="4">
    <source>
        <dbReference type="ARBA" id="ARBA00022448"/>
    </source>
</evidence>
<feature type="domain" description="Membrane insertase YidC/Oxa/ALB C-terminal" evidence="15">
    <location>
        <begin position="385"/>
        <end position="582"/>
    </location>
</feature>
<dbReference type="EMBL" id="BMIF01000009">
    <property type="protein sequence ID" value="GGA74302.1"/>
    <property type="molecule type" value="Genomic_DNA"/>
</dbReference>
<feature type="transmembrane region" description="Helical" evidence="13">
    <location>
        <begin position="381"/>
        <end position="404"/>
    </location>
</feature>
<reference evidence="17" key="2">
    <citation type="submission" date="2020-09" db="EMBL/GenBank/DDBJ databases">
        <authorList>
            <person name="Sun Q."/>
            <person name="Zhou Y."/>
        </authorList>
    </citation>
    <scope>NUCLEOTIDE SEQUENCE</scope>
    <source>
        <strain evidence="17">CGMCC 1.15320</strain>
    </source>
</reference>
<feature type="region of interest" description="Disordered" evidence="14">
    <location>
        <begin position="37"/>
        <end position="89"/>
    </location>
</feature>
<accession>A0A916W7K3</accession>
<comment type="subcellular location">
    <subcellularLocation>
        <location evidence="1">Cell inner membrane</location>
        <topology evidence="1">Multi-pass membrane protein</topology>
    </subcellularLocation>
    <subcellularLocation>
        <location evidence="13">Cell membrane</location>
        <topology evidence="13">Multi-pass membrane protein</topology>
    </subcellularLocation>
</comment>
<dbReference type="Pfam" id="PF02096">
    <property type="entry name" value="60KD_IMP"/>
    <property type="match status" value="1"/>
</dbReference>
<evidence type="ECO:0000313" key="18">
    <source>
        <dbReference type="Proteomes" id="UP000636264"/>
    </source>
</evidence>
<dbReference type="InterPro" id="IPR028053">
    <property type="entry name" value="Membr_insert_YidC_N"/>
</dbReference>
<dbReference type="NCBIfam" id="NF002353">
    <property type="entry name" value="PRK01318.1-4"/>
    <property type="match status" value="1"/>
</dbReference>
<evidence type="ECO:0000256" key="12">
    <source>
        <dbReference type="ARBA" id="ARBA00033342"/>
    </source>
</evidence>
<keyword evidence="8 13" id="KW-1133">Transmembrane helix</keyword>
<comment type="subunit">
    <text evidence="13">Interacts with the Sec translocase complex via SecD. Specifically interacts with transmembrane segments of nascent integral membrane proteins during membrane integration.</text>
</comment>
<evidence type="ECO:0000256" key="3">
    <source>
        <dbReference type="ARBA" id="ARBA00015325"/>
    </source>
</evidence>
<evidence type="ECO:0000259" key="16">
    <source>
        <dbReference type="Pfam" id="PF14849"/>
    </source>
</evidence>
<dbReference type="Pfam" id="PF14849">
    <property type="entry name" value="YidC_periplas"/>
    <property type="match status" value="1"/>
</dbReference>
<evidence type="ECO:0000256" key="7">
    <source>
        <dbReference type="ARBA" id="ARBA00022927"/>
    </source>
</evidence>
<dbReference type="AlphaFoldDB" id="A0A916W7K3"/>
<keyword evidence="18" id="KW-1185">Reference proteome</keyword>
<proteinExistence type="inferred from homology"/>
<evidence type="ECO:0000256" key="8">
    <source>
        <dbReference type="ARBA" id="ARBA00022989"/>
    </source>
</evidence>
<evidence type="ECO:0000256" key="14">
    <source>
        <dbReference type="SAM" id="MobiDB-lite"/>
    </source>
</evidence>
<dbReference type="GO" id="GO:0032977">
    <property type="term" value="F:membrane insertase activity"/>
    <property type="evidence" value="ECO:0007669"/>
    <property type="project" value="InterPro"/>
</dbReference>
<dbReference type="InterPro" id="IPR038221">
    <property type="entry name" value="YidC_periplasmic_sf"/>
</dbReference>
<keyword evidence="7 13" id="KW-0653">Protein transport</keyword>
<sequence>MENNRNLLITIVLSVIILTGWQVLYMNPKVEAQREAARIEAEQQAAQAPQPGTTTQGDAAIPTPGATSGTEVPGASATAPAPVSREAAVSTGNRIRIDTPRIGGSINLAGGRLDDLLLKDYRVTVDDNSPNIQLLNPSALSDGYYAEFGFVGSATSGSVPGPDTVWTAESGATLTPDSPVTLTYTNENGLTFRRTITVDGNYLFTVSDTVVNASGQPVELRSYGRTTRMGQPTTAGLYILHEGLIGVTGEKGLQEIDYSTARDDGQIKPGKSEDGWLGITDKYWAVTLIPNAGVAFDPRFAFFADGRERFQADFLTDPIVVPANGEKTISNMLFAGAKEVHVIDAYESSKNIRQFELLIDWGWFYFITKPMFYLIDWLYRVLGNFGLAILATTVIVKAFFFPLANKSYKSMAKMKQVQPALMEIREKYGDDRMKQQQAMMELYKKEKINPVAGCWPVLVQIPVFFALYKVLYVTIEMRHAPFFGWIQDLAAPDPTSLFNLFGLLPYDVPAFLLIGVWPLIMGITMFLQMRMNPTPPDPTQAMIFNWMPLIFTFMLASFPAGLVIYWAWNNTLSIIQQGVIMKRQGAKLELWDNLTGMFRKKPKPAE</sequence>
<dbReference type="PANTHER" id="PTHR12428:SF65">
    <property type="entry name" value="CYTOCHROME C OXIDASE ASSEMBLY PROTEIN COX18, MITOCHONDRIAL"/>
    <property type="match status" value="1"/>
</dbReference>
<dbReference type="InterPro" id="IPR047196">
    <property type="entry name" value="YidC_ALB_C"/>
</dbReference>
<evidence type="ECO:0000256" key="11">
    <source>
        <dbReference type="ARBA" id="ARBA00033245"/>
    </source>
</evidence>